<feature type="compositionally biased region" description="Low complexity" evidence="1">
    <location>
        <begin position="169"/>
        <end position="188"/>
    </location>
</feature>
<gene>
    <name evidence="3" type="ORF">N7515_005994</name>
</gene>
<reference evidence="3" key="1">
    <citation type="submission" date="2022-11" db="EMBL/GenBank/DDBJ databases">
        <authorList>
            <person name="Petersen C."/>
        </authorList>
    </citation>
    <scope>NUCLEOTIDE SEQUENCE</scope>
    <source>
        <strain evidence="3">IBT 22155</strain>
    </source>
</reference>
<feature type="signal peptide" evidence="2">
    <location>
        <begin position="1"/>
        <end position="15"/>
    </location>
</feature>
<dbReference type="PANTHER" id="PTHR40640">
    <property type="entry name" value="ANCHORED GLYCOPROTEIN, PUTATIVE (AFU_ORTHOLOGUE AFUA_8G04860)-RELATED"/>
    <property type="match status" value="1"/>
</dbReference>
<keyword evidence="2" id="KW-0732">Signal</keyword>
<evidence type="ECO:0000256" key="1">
    <source>
        <dbReference type="SAM" id="MobiDB-lite"/>
    </source>
</evidence>
<accession>A0A9W9GTT5</accession>
<evidence type="ECO:0000313" key="3">
    <source>
        <dbReference type="EMBL" id="KAJ5129955.1"/>
    </source>
</evidence>
<dbReference type="RefSeq" id="XP_056520334.1">
    <property type="nucleotide sequence ID" value="XM_056666738.1"/>
</dbReference>
<sequence>MTWITLLILASLSLAADDRIISLWIPNTDPQPLAGSIVAEQAGTTTYSINCPPGIDYNNCGMGPGLFLTTAQSSVEYLISEGKDDVYVPTALRYPMTWRSEPITHAGTSYNHVVCTSTDITGGLRTCTATVTGKSAKMPGTSSTTLSQGQATPLPVRITSGAAKTKSEATSPAMAGATATPTPTAGTSDGVGGQSGRLELTILVLACVAVQALAESL</sequence>
<dbReference type="Proteomes" id="UP001149079">
    <property type="component" value="Unassembled WGS sequence"/>
</dbReference>
<reference evidence="3" key="2">
    <citation type="journal article" date="2023" name="IMA Fungus">
        <title>Comparative genomic study of the Penicillium genus elucidates a diverse pangenome and 15 lateral gene transfer events.</title>
        <authorList>
            <person name="Petersen C."/>
            <person name="Sorensen T."/>
            <person name="Nielsen M.R."/>
            <person name="Sondergaard T.E."/>
            <person name="Sorensen J.L."/>
            <person name="Fitzpatrick D.A."/>
            <person name="Frisvad J.C."/>
            <person name="Nielsen K.L."/>
        </authorList>
    </citation>
    <scope>NUCLEOTIDE SEQUENCE</scope>
    <source>
        <strain evidence="3">IBT 22155</strain>
    </source>
</reference>
<feature type="compositionally biased region" description="Polar residues" evidence="1">
    <location>
        <begin position="140"/>
        <end position="151"/>
    </location>
</feature>
<feature type="chain" id="PRO_5040796227" evidence="2">
    <location>
        <begin position="16"/>
        <end position="217"/>
    </location>
</feature>
<name>A0A9W9GTT5_9EURO</name>
<protein>
    <submittedName>
        <fullName evidence="3">Uncharacterized protein</fullName>
    </submittedName>
</protein>
<proteinExistence type="predicted"/>
<dbReference type="OrthoDB" id="4991875at2759"/>
<keyword evidence="4" id="KW-1185">Reference proteome</keyword>
<organism evidence="3 4">
    <name type="scientific">Penicillium bovifimosum</name>
    <dbReference type="NCBI Taxonomy" id="126998"/>
    <lineage>
        <taxon>Eukaryota</taxon>
        <taxon>Fungi</taxon>
        <taxon>Dikarya</taxon>
        <taxon>Ascomycota</taxon>
        <taxon>Pezizomycotina</taxon>
        <taxon>Eurotiomycetes</taxon>
        <taxon>Eurotiomycetidae</taxon>
        <taxon>Eurotiales</taxon>
        <taxon>Aspergillaceae</taxon>
        <taxon>Penicillium</taxon>
    </lineage>
</organism>
<comment type="caution">
    <text evidence="3">The sequence shown here is derived from an EMBL/GenBank/DDBJ whole genome shotgun (WGS) entry which is preliminary data.</text>
</comment>
<evidence type="ECO:0000313" key="4">
    <source>
        <dbReference type="Proteomes" id="UP001149079"/>
    </source>
</evidence>
<dbReference type="EMBL" id="JAPQKL010000005">
    <property type="protein sequence ID" value="KAJ5129955.1"/>
    <property type="molecule type" value="Genomic_DNA"/>
</dbReference>
<evidence type="ECO:0000256" key="2">
    <source>
        <dbReference type="SAM" id="SignalP"/>
    </source>
</evidence>
<dbReference type="GeneID" id="81405908"/>
<dbReference type="AlphaFoldDB" id="A0A9W9GTT5"/>
<dbReference type="PANTHER" id="PTHR40640:SF1">
    <property type="entry name" value="ANCHORED GLYCOPROTEIN, PUTATIVE (AFU_ORTHOLOGUE AFUA_8G04860)-RELATED"/>
    <property type="match status" value="1"/>
</dbReference>
<feature type="region of interest" description="Disordered" evidence="1">
    <location>
        <begin position="134"/>
        <end position="192"/>
    </location>
</feature>